<dbReference type="Proteomes" id="UP000187941">
    <property type="component" value="Chromosome"/>
</dbReference>
<keyword evidence="3" id="KW-1185">Reference proteome</keyword>
<organism evidence="2 3">
    <name type="scientific">Spirosoma montaniterrae</name>
    <dbReference type="NCBI Taxonomy" id="1178516"/>
    <lineage>
        <taxon>Bacteria</taxon>
        <taxon>Pseudomonadati</taxon>
        <taxon>Bacteroidota</taxon>
        <taxon>Cytophagia</taxon>
        <taxon>Cytophagales</taxon>
        <taxon>Cytophagaceae</taxon>
        <taxon>Spirosoma</taxon>
    </lineage>
</organism>
<evidence type="ECO:0000313" key="2">
    <source>
        <dbReference type="EMBL" id="AQG80678.1"/>
    </source>
</evidence>
<dbReference type="KEGG" id="smon:AWR27_15890"/>
<feature type="domain" description="Lantibiotic dehydratase N-terminal" evidence="1">
    <location>
        <begin position="3"/>
        <end position="424"/>
    </location>
</feature>
<dbReference type="STRING" id="1178516.AWR27_15890"/>
<sequence length="443" mass="48968">MWVIGDVLHYIGFNEENGQRSYYQNEVKTDACLLQLLENARQGLPYSTLSEQLKQAGVDTDTVMSYLDALIDSQLLVSDLSINLTGPDPLVRLNERLATRSGTGPLVERLTHLQALLPCCGPMSNQQIETLLHELAVSAQPPYVQCDTFLPDDTLVLSTVVQAELGHTLSDLAERSRPSVNSSLDTFKRRFFARYENQAVPLLEALDPDAGIGYDLHQEMPTPWLDSLPWHSEASSAPAETVVSEHLLKLYVSAIQQQEMVIQLTKQDLDTILPVQPNLPLPGSGYAIGQLMGQPNAPDSLFLLKGMGGPSAANLLGRFAHLSPELEARLKQCLQDEQAMYPDALLAELVHLPGARTGNVLRRPILRPHELPILTRSMVPESHQLSLRELRIAVPDGQRVVLLSHRLNQQVIPRLSTAHNVQAGGWLIIGFCMTCNSRKPVYA</sequence>
<dbReference type="InterPro" id="IPR006827">
    <property type="entry name" value="Lant_deHydtase_N"/>
</dbReference>
<dbReference type="AlphaFoldDB" id="A0A1P9WZC5"/>
<dbReference type="Pfam" id="PF04738">
    <property type="entry name" value="Lant_dehydr_N"/>
    <property type="match status" value="1"/>
</dbReference>
<name>A0A1P9WZC5_9BACT</name>
<evidence type="ECO:0000313" key="3">
    <source>
        <dbReference type="Proteomes" id="UP000187941"/>
    </source>
</evidence>
<accession>A0A1P9WZC5</accession>
<protein>
    <recommendedName>
        <fullName evidence="1">Lantibiotic dehydratase N-terminal domain-containing protein</fullName>
    </recommendedName>
</protein>
<reference evidence="2 3" key="1">
    <citation type="submission" date="2016-01" db="EMBL/GenBank/DDBJ databases">
        <authorList>
            <person name="Oliw E.H."/>
        </authorList>
    </citation>
    <scope>NUCLEOTIDE SEQUENCE [LARGE SCALE GENOMIC DNA]</scope>
    <source>
        <strain evidence="2 3">DY10</strain>
    </source>
</reference>
<dbReference type="EMBL" id="CP014263">
    <property type="protein sequence ID" value="AQG80678.1"/>
    <property type="molecule type" value="Genomic_DNA"/>
</dbReference>
<gene>
    <name evidence="2" type="ORF">AWR27_15890</name>
</gene>
<proteinExistence type="predicted"/>
<evidence type="ECO:0000259" key="1">
    <source>
        <dbReference type="Pfam" id="PF04738"/>
    </source>
</evidence>